<keyword evidence="9" id="KW-0472">Membrane</keyword>
<dbReference type="Proteomes" id="UP000035740">
    <property type="component" value="Chromosome 5"/>
</dbReference>
<evidence type="ECO:0000256" key="7">
    <source>
        <dbReference type="ARBA" id="ARBA00022968"/>
    </source>
</evidence>
<protein>
    <recommendedName>
        <fullName evidence="13">O-fucosyltransferase family protein</fullName>
    </recommendedName>
</protein>
<keyword evidence="7" id="KW-0735">Signal-anchor</keyword>
<dbReference type="AlphaFoldDB" id="A0A0J8CFS3"/>
<gene>
    <name evidence="14" type="ORF">BVRB_5g113610</name>
</gene>
<evidence type="ECO:0000256" key="6">
    <source>
        <dbReference type="ARBA" id="ARBA00022692"/>
    </source>
</evidence>
<keyword evidence="15" id="KW-1185">Reference proteome</keyword>
<proteinExistence type="inferred from homology"/>
<dbReference type="PANTHER" id="PTHR31741:SF3">
    <property type="entry name" value="O-FUCOSYLTRANSFERASE FAMILY PROTEIN"/>
    <property type="match status" value="1"/>
</dbReference>
<accession>A0A0J8CFS3</accession>
<keyword evidence="12" id="KW-0119">Carbohydrate metabolism</keyword>
<keyword evidence="5" id="KW-0808">Transferase</keyword>
<dbReference type="EMBL" id="KQ090104">
    <property type="protein sequence ID" value="KMT10863.1"/>
    <property type="molecule type" value="Genomic_DNA"/>
</dbReference>
<evidence type="ECO:0000256" key="2">
    <source>
        <dbReference type="ARBA" id="ARBA00004881"/>
    </source>
</evidence>
<dbReference type="GO" id="GO:0016757">
    <property type="term" value="F:glycosyltransferase activity"/>
    <property type="evidence" value="ECO:0007669"/>
    <property type="project" value="UniProtKB-KW"/>
</dbReference>
<dbReference type="PIRSF" id="PIRSF009360">
    <property type="entry name" value="UCP009360"/>
    <property type="match status" value="1"/>
</dbReference>
<evidence type="ECO:0000256" key="9">
    <source>
        <dbReference type="ARBA" id="ARBA00023136"/>
    </source>
</evidence>
<reference evidence="14 15" key="1">
    <citation type="journal article" date="2014" name="Nature">
        <title>The genome of the recently domesticated crop plant sugar beet (Beta vulgaris).</title>
        <authorList>
            <person name="Dohm J.C."/>
            <person name="Minoche A.E."/>
            <person name="Holtgrawe D."/>
            <person name="Capella-Gutierrez S."/>
            <person name="Zakrzewski F."/>
            <person name="Tafer H."/>
            <person name="Rupp O."/>
            <person name="Sorensen T.R."/>
            <person name="Stracke R."/>
            <person name="Reinhardt R."/>
            <person name="Goesmann A."/>
            <person name="Kraft T."/>
            <person name="Schulz B."/>
            <person name="Stadler P.F."/>
            <person name="Schmidt T."/>
            <person name="Gabaldon T."/>
            <person name="Lehrach H."/>
            <person name="Weisshaar B."/>
            <person name="Himmelbauer H."/>
        </authorList>
    </citation>
    <scope>NUCLEOTIDE SEQUENCE [LARGE SCALE GENOMIC DNA]</scope>
    <source>
        <tissue evidence="14">Taproot</tissue>
    </source>
</reference>
<organism evidence="14 15">
    <name type="scientific">Beta vulgaris subsp. vulgaris</name>
    <name type="common">Beet</name>
    <dbReference type="NCBI Taxonomy" id="3555"/>
    <lineage>
        <taxon>Eukaryota</taxon>
        <taxon>Viridiplantae</taxon>
        <taxon>Streptophyta</taxon>
        <taxon>Embryophyta</taxon>
        <taxon>Tracheophyta</taxon>
        <taxon>Spermatophyta</taxon>
        <taxon>Magnoliopsida</taxon>
        <taxon>eudicotyledons</taxon>
        <taxon>Gunneridae</taxon>
        <taxon>Pentapetalae</taxon>
        <taxon>Caryophyllales</taxon>
        <taxon>Chenopodiaceae</taxon>
        <taxon>Betoideae</taxon>
        <taxon>Beta</taxon>
    </lineage>
</organism>
<evidence type="ECO:0000256" key="8">
    <source>
        <dbReference type="ARBA" id="ARBA00022989"/>
    </source>
</evidence>
<dbReference type="KEGG" id="bvg:104893938"/>
<evidence type="ECO:0000313" key="14">
    <source>
        <dbReference type="EMBL" id="KMT10863.1"/>
    </source>
</evidence>
<keyword evidence="11" id="KW-0294">Fucose metabolism</keyword>
<dbReference type="InterPro" id="IPR019378">
    <property type="entry name" value="GDP-Fuc_O-FucTrfase"/>
</dbReference>
<dbReference type="GO" id="GO:0016020">
    <property type="term" value="C:membrane"/>
    <property type="evidence" value="ECO:0007669"/>
    <property type="project" value="UniProtKB-SubCell"/>
</dbReference>
<dbReference type="OrthoDB" id="1874781at2759"/>
<dbReference type="Pfam" id="PF10250">
    <property type="entry name" value="O-FucT"/>
    <property type="match status" value="1"/>
</dbReference>
<dbReference type="FunFam" id="3.40.50.11350:FF:000011">
    <property type="entry name" value="O-fucosyltransferase 28"/>
    <property type="match status" value="1"/>
</dbReference>
<dbReference type="GO" id="GO:0005737">
    <property type="term" value="C:cytoplasm"/>
    <property type="evidence" value="ECO:0007669"/>
    <property type="project" value="TreeGrafter"/>
</dbReference>
<keyword evidence="10" id="KW-0325">Glycoprotein</keyword>
<keyword evidence="6" id="KW-0812">Transmembrane</keyword>
<keyword evidence="4" id="KW-0328">Glycosyltransferase</keyword>
<dbReference type="Gramene" id="KMT10863">
    <property type="protein sequence ID" value="KMT10863"/>
    <property type="gene ID" value="BVRB_5g113610"/>
</dbReference>
<evidence type="ECO:0000256" key="12">
    <source>
        <dbReference type="ARBA" id="ARBA00023277"/>
    </source>
</evidence>
<name>A0A0J8CFS3_BETVV</name>
<evidence type="ECO:0000256" key="11">
    <source>
        <dbReference type="ARBA" id="ARBA00023253"/>
    </source>
</evidence>
<dbReference type="OMA" id="MIRVMTI"/>
<evidence type="ECO:0000256" key="5">
    <source>
        <dbReference type="ARBA" id="ARBA00022679"/>
    </source>
</evidence>
<evidence type="ECO:0000256" key="13">
    <source>
        <dbReference type="ARBA" id="ARBA00030350"/>
    </source>
</evidence>
<dbReference type="PANTHER" id="PTHR31741">
    <property type="entry name" value="OS02G0726500 PROTEIN-RELATED"/>
    <property type="match status" value="1"/>
</dbReference>
<keyword evidence="8" id="KW-1133">Transmembrane helix</keyword>
<evidence type="ECO:0000256" key="1">
    <source>
        <dbReference type="ARBA" id="ARBA00004606"/>
    </source>
</evidence>
<dbReference type="eggNOG" id="ENOG502QRT0">
    <property type="taxonomic scope" value="Eukaryota"/>
</dbReference>
<evidence type="ECO:0000256" key="10">
    <source>
        <dbReference type="ARBA" id="ARBA00023180"/>
    </source>
</evidence>
<dbReference type="InterPro" id="IPR024709">
    <property type="entry name" value="FucosylTrfase_pln"/>
</dbReference>
<comment type="subcellular location">
    <subcellularLocation>
        <location evidence="1">Membrane</location>
        <topology evidence="1">Single-pass type II membrane protein</topology>
    </subcellularLocation>
</comment>
<evidence type="ECO:0000256" key="4">
    <source>
        <dbReference type="ARBA" id="ARBA00022676"/>
    </source>
</evidence>
<dbReference type="GO" id="GO:0006004">
    <property type="term" value="P:fucose metabolic process"/>
    <property type="evidence" value="ECO:0007669"/>
    <property type="project" value="UniProtKB-KW"/>
</dbReference>
<dbReference type="CDD" id="cd11299">
    <property type="entry name" value="O-FucT_plant"/>
    <property type="match status" value="1"/>
</dbReference>
<comment type="pathway">
    <text evidence="2">Glycan metabolism.</text>
</comment>
<comment type="similarity">
    <text evidence="3">Belongs to the glycosyltransferase GT106 family.</text>
</comment>
<sequence>MCRVESNSEERESRRRRRWWKIGMGVKVVVCDDNKKEKSKSSSASNIGGGSSRSKKIKLWMVRATTSVLLWTCIVNLTTFGEVWGPKVLKGWPSCFSQDSPLDLKLSSTVSVPPRVLPPKRVYKNNGYLMVSCNGGLNQMRSAICDMVAIARYLNVTLIVPELDKTSFWADPSEFQDIFDVNHFITSLRDEVRILKELPPRLKKRMELGRVHTMAPVSWSDISYYNNQILPLIQKYKILHLNRTDARLANNVQPVEIQKLRCRVNFSALRFTSQIEELGKRVVKLLRQNGPFLVLHLRYEMDMLAFSGCTQGCNTEEVDELTRMRYAYPWWKEKIINSDLKRKDGLCPLTPEETTLALRALDIDPSYQIYIAAGEIYGGERRTASLAEAYPKLVRKETLLDPADLRFFQNHSSQMAALDYLVSLESDIFVPTYDGNMAKVVEGHRRYLGYKKTILLDRRLLVDLIDKYTVGSLTWDEFSLAVKETHAHRSGQPTKRLVIPDRPKEEDYFYSNPQECLQSDEPLTSI</sequence>
<evidence type="ECO:0000256" key="3">
    <source>
        <dbReference type="ARBA" id="ARBA00007737"/>
    </source>
</evidence>
<evidence type="ECO:0000313" key="15">
    <source>
        <dbReference type="Proteomes" id="UP000035740"/>
    </source>
</evidence>